<evidence type="ECO:0000256" key="1">
    <source>
        <dbReference type="SAM" id="MobiDB-lite"/>
    </source>
</evidence>
<feature type="compositionally biased region" description="Polar residues" evidence="1">
    <location>
        <begin position="42"/>
        <end position="55"/>
    </location>
</feature>
<dbReference type="Pfam" id="PF02037">
    <property type="entry name" value="SAP"/>
    <property type="match status" value="1"/>
</dbReference>
<feature type="compositionally biased region" description="Basic and acidic residues" evidence="1">
    <location>
        <begin position="327"/>
        <end position="363"/>
    </location>
</feature>
<feature type="compositionally biased region" description="Polar residues" evidence="1">
    <location>
        <begin position="158"/>
        <end position="168"/>
    </location>
</feature>
<evidence type="ECO:0000313" key="3">
    <source>
        <dbReference type="EMBL" id="KAF2235688.1"/>
    </source>
</evidence>
<dbReference type="PANTHER" id="PTHR47031:SF3">
    <property type="entry name" value="SAP DOMAIN-CONTAINING PROTEIN"/>
    <property type="match status" value="1"/>
</dbReference>
<feature type="compositionally biased region" description="Basic and acidic residues" evidence="1">
    <location>
        <begin position="644"/>
        <end position="677"/>
    </location>
</feature>
<feature type="compositionally biased region" description="Low complexity" evidence="1">
    <location>
        <begin position="244"/>
        <end position="256"/>
    </location>
</feature>
<feature type="compositionally biased region" description="Gly residues" evidence="1">
    <location>
        <begin position="624"/>
        <end position="642"/>
    </location>
</feature>
<keyword evidence="4" id="KW-1185">Reference proteome</keyword>
<organism evidence="3 4">
    <name type="scientific">Viridothelium virens</name>
    <name type="common">Speckled blister lichen</name>
    <name type="synonym">Trypethelium virens</name>
    <dbReference type="NCBI Taxonomy" id="1048519"/>
    <lineage>
        <taxon>Eukaryota</taxon>
        <taxon>Fungi</taxon>
        <taxon>Dikarya</taxon>
        <taxon>Ascomycota</taxon>
        <taxon>Pezizomycotina</taxon>
        <taxon>Dothideomycetes</taxon>
        <taxon>Dothideomycetes incertae sedis</taxon>
        <taxon>Trypetheliales</taxon>
        <taxon>Trypetheliaceae</taxon>
        <taxon>Viridothelium</taxon>
    </lineage>
</organism>
<dbReference type="OrthoDB" id="5348404at2759"/>
<dbReference type="Pfam" id="PF16294">
    <property type="entry name" value="RSB_motif"/>
    <property type="match status" value="1"/>
</dbReference>
<dbReference type="InterPro" id="IPR034257">
    <property type="entry name" value="Acinus_RRM"/>
</dbReference>
<feature type="compositionally biased region" description="Basic and acidic residues" evidence="1">
    <location>
        <begin position="290"/>
        <end position="314"/>
    </location>
</feature>
<dbReference type="Gene3D" id="1.10.720.30">
    <property type="entry name" value="SAP domain"/>
    <property type="match status" value="1"/>
</dbReference>
<protein>
    <recommendedName>
        <fullName evidence="2">SAP domain-containing protein</fullName>
    </recommendedName>
</protein>
<name>A0A6A6HCX3_VIRVR</name>
<proteinExistence type="predicted"/>
<reference evidence="3" key="1">
    <citation type="journal article" date="2020" name="Stud. Mycol.">
        <title>101 Dothideomycetes genomes: a test case for predicting lifestyles and emergence of pathogens.</title>
        <authorList>
            <person name="Haridas S."/>
            <person name="Albert R."/>
            <person name="Binder M."/>
            <person name="Bloem J."/>
            <person name="Labutti K."/>
            <person name="Salamov A."/>
            <person name="Andreopoulos B."/>
            <person name="Baker S."/>
            <person name="Barry K."/>
            <person name="Bills G."/>
            <person name="Bluhm B."/>
            <person name="Cannon C."/>
            <person name="Castanera R."/>
            <person name="Culley D."/>
            <person name="Daum C."/>
            <person name="Ezra D."/>
            <person name="Gonzalez J."/>
            <person name="Henrissat B."/>
            <person name="Kuo A."/>
            <person name="Liang C."/>
            <person name="Lipzen A."/>
            <person name="Lutzoni F."/>
            <person name="Magnuson J."/>
            <person name="Mondo S."/>
            <person name="Nolan M."/>
            <person name="Ohm R."/>
            <person name="Pangilinan J."/>
            <person name="Park H.-J."/>
            <person name="Ramirez L."/>
            <person name="Alfaro M."/>
            <person name="Sun H."/>
            <person name="Tritt A."/>
            <person name="Yoshinaga Y."/>
            <person name="Zwiers L.-H."/>
            <person name="Turgeon B."/>
            <person name="Goodwin S."/>
            <person name="Spatafora J."/>
            <person name="Crous P."/>
            <person name="Grigoriev I."/>
        </authorList>
    </citation>
    <scope>NUCLEOTIDE SEQUENCE</scope>
    <source>
        <strain evidence="3">Tuck. ex Michener</strain>
    </source>
</reference>
<dbReference type="PANTHER" id="PTHR47031">
    <property type="entry name" value="SAP DNA-BINDING DOMAIN-CONTAINING PROTEIN"/>
    <property type="match status" value="1"/>
</dbReference>
<dbReference type="Proteomes" id="UP000800092">
    <property type="component" value="Unassembled WGS sequence"/>
</dbReference>
<evidence type="ECO:0000313" key="4">
    <source>
        <dbReference type="Proteomes" id="UP000800092"/>
    </source>
</evidence>
<dbReference type="InterPro" id="IPR003034">
    <property type="entry name" value="SAP_dom"/>
</dbReference>
<dbReference type="AlphaFoldDB" id="A0A6A6HCX3"/>
<feature type="compositionally biased region" description="Basic and acidic residues" evidence="1">
    <location>
        <begin position="69"/>
        <end position="80"/>
    </location>
</feature>
<dbReference type="EMBL" id="ML991789">
    <property type="protein sequence ID" value="KAF2235688.1"/>
    <property type="molecule type" value="Genomic_DNA"/>
</dbReference>
<dbReference type="InterPro" id="IPR032552">
    <property type="entry name" value="RSB_motif"/>
</dbReference>
<dbReference type="CDD" id="cd12432">
    <property type="entry name" value="RRM_ACINU"/>
    <property type="match status" value="1"/>
</dbReference>
<feature type="compositionally biased region" description="Polar residues" evidence="1">
    <location>
        <begin position="112"/>
        <end position="122"/>
    </location>
</feature>
<feature type="region of interest" description="Disordered" evidence="1">
    <location>
        <begin position="35"/>
        <end position="379"/>
    </location>
</feature>
<sequence length="677" mass="75173">MTDYNKFTVANLKGILKERSIPSTGLTRKQQIIDKLLEHDAQSQSNGQETTNGSRAETKPVDAQSNKENILDDGKTKHLSDQAQQSGEVDTKEKAEPLAATNEGALEDVSAQAVQTHETSSPELVHHETIQPVETESQVSVSQTTPTPAAVAKEEQHPTSIANTTRPSLSDAEAIGDENRKRKRRSLTPAVDPEAVAIKKRKQEQVEGAVHLKEDEGTDVAMRDEEDVAMVEADKGSEETILPTTTTEAPADAAKTTSEDQANEEIGRHEEQRAIESPKREQGEVAPHSVADEAPKAEQESTPNDRTEERRSSVGKEASQPRPSSDLPRKPDIIGKDHRYKELFGSDSARARLEDEDKSRDQDETPDTTPAVHPATPALYIRELKRPLKPEDLRAHLISLSTPPNSDSQNDDSVLQQFYLDSIRSHCFVQFPGVSEASRVRSALHNRTWPAGRDRNPLWVDFVPEENLEDWIRMEEDAAAETGRFGGKRWEVFYRDGADGSIQAIFQEVGPGGSAVPRNAPAGPRGGIAEVRRPSAPVTEASAPVEKQSKAFQSLDELFQSTTAKPKLYYQPVSRDLADKRLDELDRLTDRDALRHGDRFDEYRRYTFEDEDLLVDAGPDYGSRRGGSARGRGSGYRGGYRGGPRYDDGGYRGDRYRSDEPTRGGYGYDRRGYRPHY</sequence>
<dbReference type="InterPro" id="IPR036361">
    <property type="entry name" value="SAP_dom_sf"/>
</dbReference>
<feature type="compositionally biased region" description="Polar residues" evidence="1">
    <location>
        <begin position="132"/>
        <end position="147"/>
    </location>
</feature>
<evidence type="ECO:0000259" key="2">
    <source>
        <dbReference type="Pfam" id="PF02037"/>
    </source>
</evidence>
<feature type="compositionally biased region" description="Basic and acidic residues" evidence="1">
    <location>
        <begin position="265"/>
        <end position="283"/>
    </location>
</feature>
<feature type="region of interest" description="Disordered" evidence="1">
    <location>
        <begin position="615"/>
        <end position="677"/>
    </location>
</feature>
<accession>A0A6A6HCX3</accession>
<feature type="domain" description="SAP" evidence="2">
    <location>
        <begin position="3"/>
        <end position="40"/>
    </location>
</feature>
<gene>
    <name evidence="3" type="ORF">EV356DRAFT_499287</name>
</gene>
<dbReference type="SUPFAM" id="SSF68906">
    <property type="entry name" value="SAP domain"/>
    <property type="match status" value="1"/>
</dbReference>